<accession>A0A1Y1YTN6</accession>
<proteinExistence type="predicted"/>
<name>A0A1Y1YTN6_9FUNG</name>
<dbReference type="PANTHER" id="PTHR43617:SF9">
    <property type="entry name" value="GNAT FAMILY ACETYLTRANSFERASE"/>
    <property type="match status" value="1"/>
</dbReference>
<evidence type="ECO:0000259" key="1">
    <source>
        <dbReference type="PROSITE" id="PS51186"/>
    </source>
</evidence>
<keyword evidence="2" id="KW-0808">Transferase</keyword>
<dbReference type="InterPro" id="IPR050276">
    <property type="entry name" value="MshD_Acetyltransferase"/>
</dbReference>
<comment type="caution">
    <text evidence="2">The sequence shown here is derived from an EMBL/GenBank/DDBJ whole genome shotgun (WGS) entry which is preliminary data.</text>
</comment>
<keyword evidence="3" id="KW-1185">Reference proteome</keyword>
<dbReference type="CDD" id="cd04301">
    <property type="entry name" value="NAT_SF"/>
    <property type="match status" value="1"/>
</dbReference>
<dbReference type="EMBL" id="MCFE01000076">
    <property type="protein sequence ID" value="ORY00935.1"/>
    <property type="molecule type" value="Genomic_DNA"/>
</dbReference>
<sequence>MTVTITTRPSGAEDVPANVEHIYSIINAAYRTDKSWTHEADLVSEDRIGTEELSHLLLNNEEPIILAEIQKNPSEAAVVAGTIRIEKLPEEGEYLLGLLSVDPEFQSCGIGSKLVKAAVEYIKTELKGKKAVVWVIYTRSELISWYERLGFVGTGETKPFPMPQFLKKDVHFNVYKRDL</sequence>
<gene>
    <name evidence="2" type="ORF">K493DRAFT_335161</name>
</gene>
<evidence type="ECO:0000313" key="2">
    <source>
        <dbReference type="EMBL" id="ORY00935.1"/>
    </source>
</evidence>
<dbReference type="InterPro" id="IPR016181">
    <property type="entry name" value="Acyl_CoA_acyltransferase"/>
</dbReference>
<dbReference type="SUPFAM" id="SSF55729">
    <property type="entry name" value="Acyl-CoA N-acyltransferases (Nat)"/>
    <property type="match status" value="1"/>
</dbReference>
<feature type="domain" description="N-acetyltransferase" evidence="1">
    <location>
        <begin position="5"/>
        <end position="171"/>
    </location>
</feature>
<dbReference type="Pfam" id="PF00583">
    <property type="entry name" value="Acetyltransf_1"/>
    <property type="match status" value="1"/>
</dbReference>
<protein>
    <submittedName>
        <fullName evidence="2">Acyl-CoA N-acyltransferase</fullName>
    </submittedName>
</protein>
<dbReference type="InParanoid" id="A0A1Y1YTN6"/>
<dbReference type="GO" id="GO:0016747">
    <property type="term" value="F:acyltransferase activity, transferring groups other than amino-acyl groups"/>
    <property type="evidence" value="ECO:0007669"/>
    <property type="project" value="InterPro"/>
</dbReference>
<dbReference type="PROSITE" id="PS51186">
    <property type="entry name" value="GNAT"/>
    <property type="match status" value="1"/>
</dbReference>
<dbReference type="OrthoDB" id="5689at2759"/>
<dbReference type="PANTHER" id="PTHR43617">
    <property type="entry name" value="L-AMINO ACID N-ACETYLTRANSFERASE"/>
    <property type="match status" value="1"/>
</dbReference>
<organism evidence="2 3">
    <name type="scientific">Basidiobolus meristosporus CBS 931.73</name>
    <dbReference type="NCBI Taxonomy" id="1314790"/>
    <lineage>
        <taxon>Eukaryota</taxon>
        <taxon>Fungi</taxon>
        <taxon>Fungi incertae sedis</taxon>
        <taxon>Zoopagomycota</taxon>
        <taxon>Entomophthoromycotina</taxon>
        <taxon>Basidiobolomycetes</taxon>
        <taxon>Basidiobolales</taxon>
        <taxon>Basidiobolaceae</taxon>
        <taxon>Basidiobolus</taxon>
    </lineage>
</organism>
<dbReference type="Proteomes" id="UP000193498">
    <property type="component" value="Unassembled WGS sequence"/>
</dbReference>
<dbReference type="Gene3D" id="3.40.630.30">
    <property type="match status" value="1"/>
</dbReference>
<evidence type="ECO:0000313" key="3">
    <source>
        <dbReference type="Proteomes" id="UP000193498"/>
    </source>
</evidence>
<dbReference type="AlphaFoldDB" id="A0A1Y1YTN6"/>
<reference evidence="2 3" key="1">
    <citation type="submission" date="2016-07" db="EMBL/GenBank/DDBJ databases">
        <title>Pervasive Adenine N6-methylation of Active Genes in Fungi.</title>
        <authorList>
            <consortium name="DOE Joint Genome Institute"/>
            <person name="Mondo S.J."/>
            <person name="Dannebaum R.O."/>
            <person name="Kuo R.C."/>
            <person name="Labutti K."/>
            <person name="Haridas S."/>
            <person name="Kuo A."/>
            <person name="Salamov A."/>
            <person name="Ahrendt S.R."/>
            <person name="Lipzen A."/>
            <person name="Sullivan W."/>
            <person name="Andreopoulos W.B."/>
            <person name="Clum A."/>
            <person name="Lindquist E."/>
            <person name="Daum C."/>
            <person name="Ramamoorthy G.K."/>
            <person name="Gryganskyi A."/>
            <person name="Culley D."/>
            <person name="Magnuson J.K."/>
            <person name="James T.Y."/>
            <person name="O'Malley M.A."/>
            <person name="Stajich J.E."/>
            <person name="Spatafora J.W."/>
            <person name="Visel A."/>
            <person name="Grigoriev I.V."/>
        </authorList>
    </citation>
    <scope>NUCLEOTIDE SEQUENCE [LARGE SCALE GENOMIC DNA]</scope>
    <source>
        <strain evidence="2 3">CBS 931.73</strain>
    </source>
</reference>
<keyword evidence="2" id="KW-0012">Acyltransferase</keyword>
<dbReference type="InterPro" id="IPR000182">
    <property type="entry name" value="GNAT_dom"/>
</dbReference>
<dbReference type="STRING" id="1314790.A0A1Y1YTN6"/>